<feature type="compositionally biased region" description="Gly residues" evidence="1">
    <location>
        <begin position="122"/>
        <end position="139"/>
    </location>
</feature>
<gene>
    <name evidence="2" type="ORF">AVEN_97139_1</name>
</gene>
<name>A0A4Y2DD08_ARAVE</name>
<comment type="caution">
    <text evidence="2">The sequence shown here is derived from an EMBL/GenBank/DDBJ whole genome shotgun (WGS) entry which is preliminary data.</text>
</comment>
<feature type="region of interest" description="Disordered" evidence="1">
    <location>
        <begin position="225"/>
        <end position="284"/>
    </location>
</feature>
<feature type="compositionally biased region" description="Gly residues" evidence="1">
    <location>
        <begin position="227"/>
        <end position="249"/>
    </location>
</feature>
<organism evidence="2 3">
    <name type="scientific">Araneus ventricosus</name>
    <name type="common">Orbweaver spider</name>
    <name type="synonym">Epeira ventricosa</name>
    <dbReference type="NCBI Taxonomy" id="182803"/>
    <lineage>
        <taxon>Eukaryota</taxon>
        <taxon>Metazoa</taxon>
        <taxon>Ecdysozoa</taxon>
        <taxon>Arthropoda</taxon>
        <taxon>Chelicerata</taxon>
        <taxon>Arachnida</taxon>
        <taxon>Araneae</taxon>
        <taxon>Araneomorphae</taxon>
        <taxon>Entelegynae</taxon>
        <taxon>Araneoidea</taxon>
        <taxon>Araneidae</taxon>
        <taxon>Araneus</taxon>
    </lineage>
</organism>
<evidence type="ECO:0000256" key="1">
    <source>
        <dbReference type="SAM" id="MobiDB-lite"/>
    </source>
</evidence>
<accession>A0A4Y2DD08</accession>
<sequence>MDQEDQVCRTRRRGSVTVDVEKWGSEEDLAAQDQVELESVRGAPGLRRVLVPRRDQADRKEHTDQEQATFSIINIKIYFSSQDQVEPGLDDRWSRSRGVRTYGPGRRGTRWSGRMDQAETVGGPGGAGVGPGGAPGAPGGPEWTRRDQAAQEEVGGPLGQELGGRTMRAGAYDQEAEHMDQEWSGTRWSQDPLDQEDQVVQDQEERVRDVDAETVEPCLWTRWSRSGGVGPYGPGGVGPGGPGRCGPGEGRTRWGLGRPGGAHDSRRSGGPGPGGPGGVGGPLGREWIFQTSCVLIFSNF</sequence>
<keyword evidence="3" id="KW-1185">Reference proteome</keyword>
<feature type="region of interest" description="Disordered" evidence="1">
    <location>
        <begin position="84"/>
        <end position="210"/>
    </location>
</feature>
<feature type="compositionally biased region" description="Gly residues" evidence="1">
    <location>
        <begin position="269"/>
        <end position="283"/>
    </location>
</feature>
<evidence type="ECO:0000313" key="3">
    <source>
        <dbReference type="Proteomes" id="UP000499080"/>
    </source>
</evidence>
<evidence type="ECO:0000313" key="2">
    <source>
        <dbReference type="EMBL" id="GBM14610.1"/>
    </source>
</evidence>
<protein>
    <submittedName>
        <fullName evidence="2">Uncharacterized protein</fullName>
    </submittedName>
</protein>
<reference evidence="2 3" key="1">
    <citation type="journal article" date="2019" name="Sci. Rep.">
        <title>Orb-weaving spider Araneus ventricosus genome elucidates the spidroin gene catalogue.</title>
        <authorList>
            <person name="Kono N."/>
            <person name="Nakamura H."/>
            <person name="Ohtoshi R."/>
            <person name="Moran D.A.P."/>
            <person name="Shinohara A."/>
            <person name="Yoshida Y."/>
            <person name="Fujiwara M."/>
            <person name="Mori M."/>
            <person name="Tomita M."/>
            <person name="Arakawa K."/>
        </authorList>
    </citation>
    <scope>NUCLEOTIDE SEQUENCE [LARGE SCALE GENOMIC DNA]</scope>
</reference>
<dbReference type="Proteomes" id="UP000499080">
    <property type="component" value="Unassembled WGS sequence"/>
</dbReference>
<dbReference type="EMBL" id="BGPR01000346">
    <property type="protein sequence ID" value="GBM14610.1"/>
    <property type="molecule type" value="Genomic_DNA"/>
</dbReference>
<dbReference type="AlphaFoldDB" id="A0A4Y2DD08"/>
<proteinExistence type="predicted"/>